<dbReference type="InterPro" id="IPR028212">
    <property type="entry name" value="GHL6"/>
</dbReference>
<name>D5ENB7_CORAD</name>
<reference evidence="2 3" key="1">
    <citation type="journal article" date="2010" name="Stand. Genomic Sci.">
        <title>Complete genome sequence of Coraliomargarita akajimensis type strain (04OKA010-24).</title>
        <authorList>
            <person name="Mavromatis K."/>
            <person name="Abt B."/>
            <person name="Brambilla E."/>
            <person name="Lapidus A."/>
            <person name="Copeland A."/>
            <person name="Deshpande S."/>
            <person name="Nolan M."/>
            <person name="Lucas S."/>
            <person name="Tice H."/>
            <person name="Cheng J.F."/>
            <person name="Han C."/>
            <person name="Detter J.C."/>
            <person name="Woyke T."/>
            <person name="Goodwin L."/>
            <person name="Pitluck S."/>
            <person name="Held B."/>
            <person name="Brettin T."/>
            <person name="Tapia R."/>
            <person name="Ivanova N."/>
            <person name="Mikhailova N."/>
            <person name="Pati A."/>
            <person name="Liolios K."/>
            <person name="Chen A."/>
            <person name="Palaniappan K."/>
            <person name="Land M."/>
            <person name="Hauser L."/>
            <person name="Chang Y.J."/>
            <person name="Jeffries C.D."/>
            <person name="Rohde M."/>
            <person name="Goker M."/>
            <person name="Bristow J."/>
            <person name="Eisen J.A."/>
            <person name="Markowitz V."/>
            <person name="Hugenholtz P."/>
            <person name="Klenk H.P."/>
            <person name="Kyrpides N.C."/>
        </authorList>
    </citation>
    <scope>NUCLEOTIDE SEQUENCE [LARGE SCALE GENOMIC DNA]</scope>
    <source>
        <strain evidence="3">DSM 45221 / IAM 15411 / JCM 23193 / KCTC 12865</strain>
    </source>
</reference>
<protein>
    <recommendedName>
        <fullName evidence="4">Glycosyl hydrolase-like 10 domain-containing protein</fullName>
    </recommendedName>
</protein>
<dbReference type="AlphaFoldDB" id="D5ENB7"/>
<keyword evidence="3" id="KW-1185">Reference proteome</keyword>
<dbReference type="OrthoDB" id="9780891at2"/>
<dbReference type="RefSeq" id="WP_013042277.1">
    <property type="nucleotide sequence ID" value="NC_014008.1"/>
</dbReference>
<evidence type="ECO:0000313" key="3">
    <source>
        <dbReference type="Proteomes" id="UP000000925"/>
    </source>
</evidence>
<evidence type="ECO:0000256" key="1">
    <source>
        <dbReference type="SAM" id="SignalP"/>
    </source>
</evidence>
<dbReference type="InterPro" id="IPR017853">
    <property type="entry name" value="GH"/>
</dbReference>
<gene>
    <name evidence="2" type="ordered locus">Caka_0527</name>
</gene>
<sequence>MLFIKHLSLLVTAFMVVALNLQADANTHILDSGDPIKAFCLDVNWRVSSDWDTEGNINMFAPPGAWAHLDPAQQVAWHKALGVNAIQTFAVSCNGYAWYKGGTIPEQPGLQHDYLTEVVKLGRKEGMRVFGYYCVGSNTRWGLENPELSYGVPSSPHIPYTKEYIEFLCESIEEALRLTDMDGFMIDWLWNPTVDLSGKGQDWSPRWLACEQEMYVELMGTPFPGKANISKADELEFNRRAIDRCWKAIRKTAKSVKPDCVIWLSCSMLTHPEMVNSDLLKEIDWLQNEGGDKESIDAVRSQIGEHTQLITTFSGTFFKRNNLTGEAVAEYALRENIGIYCYASTGNYDKPFPPVEDYLKMDLDSLTDLDVRNVALLARVFNGLPLDDK</sequence>
<dbReference type="SUPFAM" id="SSF51445">
    <property type="entry name" value="(Trans)glycosidases"/>
    <property type="match status" value="1"/>
</dbReference>
<feature type="signal peptide" evidence="1">
    <location>
        <begin position="1"/>
        <end position="23"/>
    </location>
</feature>
<dbReference type="Gene3D" id="3.20.20.80">
    <property type="entry name" value="Glycosidases"/>
    <property type="match status" value="1"/>
</dbReference>
<organism evidence="2 3">
    <name type="scientific">Coraliomargarita akajimensis (strain DSM 45221 / IAM 15411 / JCM 23193 / KCTC 12865 / 04OKA010-24)</name>
    <dbReference type="NCBI Taxonomy" id="583355"/>
    <lineage>
        <taxon>Bacteria</taxon>
        <taxon>Pseudomonadati</taxon>
        <taxon>Verrucomicrobiota</taxon>
        <taxon>Opitutia</taxon>
        <taxon>Puniceicoccales</taxon>
        <taxon>Coraliomargaritaceae</taxon>
        <taxon>Coraliomargarita</taxon>
    </lineage>
</organism>
<dbReference type="Pfam" id="PF14871">
    <property type="entry name" value="GHL6"/>
    <property type="match status" value="1"/>
</dbReference>
<proteinExistence type="predicted"/>
<accession>D5ENB7</accession>
<keyword evidence="1" id="KW-0732">Signal</keyword>
<evidence type="ECO:0000313" key="2">
    <source>
        <dbReference type="EMBL" id="ADE53552.1"/>
    </source>
</evidence>
<dbReference type="STRING" id="583355.Caka_0527"/>
<dbReference type="EMBL" id="CP001998">
    <property type="protein sequence ID" value="ADE53552.1"/>
    <property type="molecule type" value="Genomic_DNA"/>
</dbReference>
<evidence type="ECO:0008006" key="4">
    <source>
        <dbReference type="Google" id="ProtNLM"/>
    </source>
</evidence>
<dbReference type="KEGG" id="caa:Caka_0527"/>
<dbReference type="HOGENOM" id="CLU_777813_0_0_0"/>
<feature type="chain" id="PRO_5003071639" description="Glycosyl hydrolase-like 10 domain-containing protein" evidence="1">
    <location>
        <begin position="24"/>
        <end position="389"/>
    </location>
</feature>
<dbReference type="Proteomes" id="UP000000925">
    <property type="component" value="Chromosome"/>
</dbReference>
<dbReference type="eggNOG" id="COG1649">
    <property type="taxonomic scope" value="Bacteria"/>
</dbReference>